<sequence>MKLLSLLLALTELTIASTSTLNPAPDVSSLVKATGGKNVTSISPDQLHEGILSAMDAGRVVHSDNLYDYFTNNQGANHTIYVNDTRTFIEMSQVKVQLDKRQTANPCFGYTKHWAEQVQHWWGDWHPASSCLYTGNDKAGGSHNIGWSFALSISENAGVSWNIIKDILSASAQITVTQTWSHSGSITCNVPGNSVGQVWIQNALVWGWMWSEGCQSCGFGGGCGGRFGYNSKADGGALAPAESTNGGQGANYGCSTGYNKVKC</sequence>
<comment type="caution">
    <text evidence="1">The sequence shown here is derived from an EMBL/GenBank/DDBJ whole genome shotgun (WGS) entry which is preliminary data.</text>
</comment>
<keyword evidence="2" id="KW-1185">Reference proteome</keyword>
<name>A0ACC1NA13_9HYPO</name>
<dbReference type="Proteomes" id="UP001143910">
    <property type="component" value="Unassembled WGS sequence"/>
</dbReference>
<reference evidence="1" key="1">
    <citation type="submission" date="2022-08" db="EMBL/GenBank/DDBJ databases">
        <title>Genome Sequence of Lecanicillium fungicola.</title>
        <authorList>
            <person name="Buettner E."/>
        </authorList>
    </citation>
    <scope>NUCLEOTIDE SEQUENCE</scope>
    <source>
        <strain evidence="1">Babe33</strain>
    </source>
</reference>
<accession>A0ACC1NA13</accession>
<protein>
    <submittedName>
        <fullName evidence="1">Uncharacterized protein</fullName>
    </submittedName>
</protein>
<proteinExistence type="predicted"/>
<dbReference type="EMBL" id="JANJQO010000618">
    <property type="protein sequence ID" value="KAJ2976130.1"/>
    <property type="molecule type" value="Genomic_DNA"/>
</dbReference>
<gene>
    <name evidence="1" type="ORF">NQ176_g5129</name>
</gene>
<organism evidence="1 2">
    <name type="scientific">Zarea fungicola</name>
    <dbReference type="NCBI Taxonomy" id="93591"/>
    <lineage>
        <taxon>Eukaryota</taxon>
        <taxon>Fungi</taxon>
        <taxon>Dikarya</taxon>
        <taxon>Ascomycota</taxon>
        <taxon>Pezizomycotina</taxon>
        <taxon>Sordariomycetes</taxon>
        <taxon>Hypocreomycetidae</taxon>
        <taxon>Hypocreales</taxon>
        <taxon>Cordycipitaceae</taxon>
        <taxon>Zarea</taxon>
    </lineage>
</organism>
<evidence type="ECO:0000313" key="2">
    <source>
        <dbReference type="Proteomes" id="UP001143910"/>
    </source>
</evidence>
<evidence type="ECO:0000313" key="1">
    <source>
        <dbReference type="EMBL" id="KAJ2976130.1"/>
    </source>
</evidence>